<dbReference type="PANTHER" id="PTHR19300:SF57">
    <property type="entry name" value="BETA-1,4-N-ACETYLGALACTOSAMINYLTRANSFERASE"/>
    <property type="match status" value="1"/>
</dbReference>
<dbReference type="GO" id="GO:0005794">
    <property type="term" value="C:Golgi apparatus"/>
    <property type="evidence" value="ECO:0007669"/>
    <property type="project" value="TreeGrafter"/>
</dbReference>
<dbReference type="Proteomes" id="UP001165740">
    <property type="component" value="Chromosome 6"/>
</dbReference>
<dbReference type="RefSeq" id="XP_013068617.1">
    <property type="nucleotide sequence ID" value="XM_013213163.2"/>
</dbReference>
<evidence type="ECO:0000256" key="4">
    <source>
        <dbReference type="ARBA" id="ARBA00022676"/>
    </source>
</evidence>
<dbReference type="Pfam" id="PF13733">
    <property type="entry name" value="Glyco_transf_7N"/>
    <property type="match status" value="1"/>
</dbReference>
<reference evidence="17 18" key="2">
    <citation type="submission" date="2025-04" db="UniProtKB">
        <authorList>
            <consortium name="RefSeq"/>
        </authorList>
    </citation>
    <scope>IDENTIFICATION</scope>
</reference>
<keyword evidence="6 11" id="KW-0812">Transmembrane</keyword>
<dbReference type="OrthoDB" id="10016069at2759"/>
<keyword evidence="8 11" id="KW-1133">Transmembrane helix</keyword>
<protein>
    <recommendedName>
        <fullName evidence="11">Beta-1,4-galactosyltransferase</fullName>
        <ecNumber evidence="11">2.4.1.-</ecNumber>
    </recommendedName>
</protein>
<dbReference type="InterPro" id="IPR029044">
    <property type="entry name" value="Nucleotide-diphossugar_trans"/>
</dbReference>
<dbReference type="GeneID" id="106056425"/>
<evidence type="ECO:0000256" key="11">
    <source>
        <dbReference type="RuleBase" id="RU368121"/>
    </source>
</evidence>
<comment type="subcellular location">
    <subcellularLocation>
        <location evidence="1">Membrane</location>
        <topology evidence="1">Single-pass type II membrane protein</topology>
    </subcellularLocation>
</comment>
<evidence type="ECO:0000256" key="6">
    <source>
        <dbReference type="ARBA" id="ARBA00022692"/>
    </source>
</evidence>
<dbReference type="Proteomes" id="UP000076420">
    <property type="component" value="Unassembled WGS sequence"/>
</dbReference>
<dbReference type="VEuPathDB" id="VectorBase:BGLAX_029739"/>
<gene>
    <name evidence="14" type="primary">106056425</name>
    <name evidence="17 18" type="synonym">LOC106056425</name>
</gene>
<evidence type="ECO:0000313" key="14">
    <source>
        <dbReference type="EnsemblMetazoa" id="BGLB002847-PB"/>
    </source>
</evidence>
<dbReference type="AlphaFoldDB" id="A0A2C9JI68"/>
<feature type="transmembrane region" description="Helical" evidence="11">
    <location>
        <begin position="12"/>
        <end position="33"/>
    </location>
</feature>
<evidence type="ECO:0000313" key="16">
    <source>
        <dbReference type="Proteomes" id="UP001165740"/>
    </source>
</evidence>
<feature type="domain" description="Galactosyltransferase N-terminal" evidence="13">
    <location>
        <begin position="69"/>
        <end position="193"/>
    </location>
</feature>
<dbReference type="SUPFAM" id="SSF53448">
    <property type="entry name" value="Nucleotide-diphospho-sugar transferases"/>
    <property type="match status" value="1"/>
</dbReference>
<dbReference type="Gene3D" id="3.90.550.10">
    <property type="entry name" value="Spore Coat Polysaccharide Biosynthesis Protein SpsA, Chain A"/>
    <property type="match status" value="1"/>
</dbReference>
<evidence type="ECO:0000256" key="7">
    <source>
        <dbReference type="ARBA" id="ARBA00022968"/>
    </source>
</evidence>
<dbReference type="GO" id="GO:0008378">
    <property type="term" value="F:galactosyltransferase activity"/>
    <property type="evidence" value="ECO:0007669"/>
    <property type="project" value="TreeGrafter"/>
</dbReference>
<dbReference type="GO" id="GO:0016020">
    <property type="term" value="C:membrane"/>
    <property type="evidence" value="ECO:0007669"/>
    <property type="project" value="UniProtKB-SubCell"/>
</dbReference>
<evidence type="ECO:0000256" key="5">
    <source>
        <dbReference type="ARBA" id="ARBA00022679"/>
    </source>
</evidence>
<dbReference type="UniPathway" id="UPA00378"/>
<dbReference type="GO" id="GO:0005975">
    <property type="term" value="P:carbohydrate metabolic process"/>
    <property type="evidence" value="ECO:0007669"/>
    <property type="project" value="InterPro"/>
</dbReference>
<dbReference type="Pfam" id="PF02709">
    <property type="entry name" value="Glyco_transf_7C"/>
    <property type="match status" value="1"/>
</dbReference>
<dbReference type="CDD" id="cd00899">
    <property type="entry name" value="b4GalT"/>
    <property type="match status" value="1"/>
</dbReference>
<dbReference type="STRING" id="6526.A0A2C9JI68"/>
<keyword evidence="16" id="KW-1185">Reference proteome</keyword>
<sequence length="353" mass="41180">MLKFLMCRYSRIKLFLIQLAVTIYLFLVGFAMFNYCNHCAVTSPESLMVNSGVETSDNQHCKLDFSKLGLKEVNKFDEPSEESIIAANPHLQKGGKWSPKDCIPWQKVAIILPYRDRQHPLRIFLNRIHPMLQTQKIDYQIFIIEQAGTGQFNRGKLFNIGFMEALKQQNFDCMIFHDVDLIPEDDRNLYLCDEHGRHLETATDDLRYHLKYYNYAGGVLAISSQNFQRINGFANSYWGWGNEDDDFSARITESGLLLTRPPELIGRYQMVPHKKNSRSSSGNGMFFGWRRRWQTDGLNNPQGMNYTVIKVEELPLYTKVLVDIGHPPPDMNIYMEDHSKDISLWWFLSFYYP</sequence>
<dbReference type="InterPro" id="IPR027995">
    <property type="entry name" value="Galactosyl_T_N"/>
</dbReference>
<comment type="pathway">
    <text evidence="2 11">Protein modification; protein glycosylation.</text>
</comment>
<feature type="domain" description="Galactosyltransferase C-terminal" evidence="12">
    <location>
        <begin position="197"/>
        <end position="274"/>
    </location>
</feature>
<dbReference type="GO" id="GO:0033842">
    <property type="term" value="F:N-acetyl-beta-glucosaminyl-derivative 4-beta-N-acetylgalactosaminyltransferase activity"/>
    <property type="evidence" value="ECO:0007669"/>
    <property type="project" value="TreeGrafter"/>
</dbReference>
<keyword evidence="5 11" id="KW-0808">Transferase</keyword>
<comment type="function">
    <text evidence="11">Catalyses the transfer of galactose onto proteins or lipids.</text>
</comment>
<accession>A0A2C9JI68</accession>
<reference evidence="14" key="1">
    <citation type="submission" date="2020-05" db="UniProtKB">
        <authorList>
            <consortium name="EnsemblMetazoa"/>
        </authorList>
    </citation>
    <scope>IDENTIFICATION</scope>
    <source>
        <strain evidence="14">BB02</strain>
    </source>
</reference>
<evidence type="ECO:0000256" key="3">
    <source>
        <dbReference type="ARBA" id="ARBA00005735"/>
    </source>
</evidence>
<keyword evidence="9 11" id="KW-0472">Membrane</keyword>
<evidence type="ECO:0000313" key="15">
    <source>
        <dbReference type="Proteomes" id="UP000076420"/>
    </source>
</evidence>
<dbReference type="EC" id="2.4.1.-" evidence="11"/>
<evidence type="ECO:0000256" key="8">
    <source>
        <dbReference type="ARBA" id="ARBA00022989"/>
    </source>
</evidence>
<evidence type="ECO:0000256" key="2">
    <source>
        <dbReference type="ARBA" id="ARBA00004922"/>
    </source>
</evidence>
<dbReference type="InterPro" id="IPR003859">
    <property type="entry name" value="Galactosyl_T"/>
</dbReference>
<dbReference type="EnsemblMetazoa" id="BGLB002847-RB">
    <property type="protein sequence ID" value="BGLB002847-PB"/>
    <property type="gene ID" value="BGLB002847"/>
</dbReference>
<name>A0A2C9JI68_BIOGL</name>
<evidence type="ECO:0000313" key="18">
    <source>
        <dbReference type="RefSeq" id="XP_055888332.1"/>
    </source>
</evidence>
<dbReference type="KEGG" id="bgt:106056425"/>
<evidence type="ECO:0000259" key="13">
    <source>
        <dbReference type="Pfam" id="PF13733"/>
    </source>
</evidence>
<comment type="similarity">
    <text evidence="3 11">Belongs to the glycosyltransferase 7 family.</text>
</comment>
<organism evidence="14 15">
    <name type="scientific">Biomphalaria glabrata</name>
    <name type="common">Bloodfluke planorb</name>
    <name type="synonym">Freshwater snail</name>
    <dbReference type="NCBI Taxonomy" id="6526"/>
    <lineage>
        <taxon>Eukaryota</taxon>
        <taxon>Metazoa</taxon>
        <taxon>Spiralia</taxon>
        <taxon>Lophotrochozoa</taxon>
        <taxon>Mollusca</taxon>
        <taxon>Gastropoda</taxon>
        <taxon>Heterobranchia</taxon>
        <taxon>Euthyneura</taxon>
        <taxon>Panpulmonata</taxon>
        <taxon>Hygrophila</taxon>
        <taxon>Lymnaeoidea</taxon>
        <taxon>Planorbidae</taxon>
        <taxon>Biomphalaria</taxon>
    </lineage>
</organism>
<dbReference type="InterPro" id="IPR027791">
    <property type="entry name" value="Galactosyl_T_C"/>
</dbReference>
<evidence type="ECO:0000259" key="12">
    <source>
        <dbReference type="Pfam" id="PF02709"/>
    </source>
</evidence>
<dbReference type="PRINTS" id="PR02050">
    <property type="entry name" value="B14GALTRFASE"/>
</dbReference>
<evidence type="ECO:0000256" key="1">
    <source>
        <dbReference type="ARBA" id="ARBA00004606"/>
    </source>
</evidence>
<dbReference type="RefSeq" id="XP_055888332.1">
    <property type="nucleotide sequence ID" value="XM_056032357.1"/>
</dbReference>
<dbReference type="PANTHER" id="PTHR19300">
    <property type="entry name" value="BETA-1,4-GALACTOSYLTRANSFERASE"/>
    <property type="match status" value="1"/>
</dbReference>
<keyword evidence="4 11" id="KW-0328">Glycosyltransferase</keyword>
<evidence type="ECO:0000256" key="9">
    <source>
        <dbReference type="ARBA" id="ARBA00023136"/>
    </source>
</evidence>
<dbReference type="VEuPathDB" id="VectorBase:BGLB002847"/>
<proteinExistence type="inferred from homology"/>
<dbReference type="OMA" id="MMVDPYK"/>
<evidence type="ECO:0000313" key="17">
    <source>
        <dbReference type="RefSeq" id="XP_013068617.1"/>
    </source>
</evidence>
<dbReference type="GO" id="GO:0006688">
    <property type="term" value="P:glycosphingolipid biosynthetic process"/>
    <property type="evidence" value="ECO:0007669"/>
    <property type="project" value="TreeGrafter"/>
</dbReference>
<keyword evidence="10 11" id="KW-0325">Glycoprotein</keyword>
<keyword evidence="7 11" id="KW-0735">Signal-anchor</keyword>
<dbReference type="EnsemblMetazoa" id="BGLB002847-RC">
    <property type="protein sequence ID" value="BGLB002847-PC"/>
    <property type="gene ID" value="BGLB002847"/>
</dbReference>
<evidence type="ECO:0000256" key="10">
    <source>
        <dbReference type="ARBA" id="ARBA00023180"/>
    </source>
</evidence>